<dbReference type="Gene3D" id="1.50.10.10">
    <property type="match status" value="1"/>
</dbReference>
<dbReference type="InterPro" id="IPR049053">
    <property type="entry name" value="AFCA-like_C"/>
</dbReference>
<dbReference type="PANTHER" id="PTHR31084:SF0">
    <property type="entry name" value="ALPHA-L-FUCOSIDASE 2"/>
    <property type="match status" value="1"/>
</dbReference>
<dbReference type="RefSeq" id="WP_015924538.1">
    <property type="nucleotide sequence ID" value="NC_011898.1"/>
</dbReference>
<dbReference type="InterPro" id="IPR027414">
    <property type="entry name" value="GH95_N_dom"/>
</dbReference>
<dbReference type="InterPro" id="IPR012341">
    <property type="entry name" value="6hp_glycosidase-like_sf"/>
</dbReference>
<dbReference type="STRING" id="394503.Ccel_1020"/>
<dbReference type="InterPro" id="IPR054363">
    <property type="entry name" value="GH95_cat"/>
</dbReference>
<evidence type="ECO:0000313" key="4">
    <source>
        <dbReference type="EMBL" id="ACL75382.1"/>
    </source>
</evidence>
<dbReference type="Pfam" id="PF21307">
    <property type="entry name" value="Glyco_hydro_95_C"/>
    <property type="match status" value="1"/>
</dbReference>
<dbReference type="PIRSF" id="PIRSF007663">
    <property type="entry name" value="UCP007663"/>
    <property type="match status" value="1"/>
</dbReference>
<feature type="domain" description="Alpha fucosidase A-like C-terminal" evidence="2">
    <location>
        <begin position="666"/>
        <end position="758"/>
    </location>
</feature>
<reference evidence="4 5" key="1">
    <citation type="submission" date="2009-01" db="EMBL/GenBank/DDBJ databases">
        <title>Complete sequence of Clostridium cellulolyticum H10.</title>
        <authorList>
            <consortium name="US DOE Joint Genome Institute"/>
            <person name="Lucas S."/>
            <person name="Copeland A."/>
            <person name="Lapidus A."/>
            <person name="Glavina del Rio T."/>
            <person name="Dalin E."/>
            <person name="Tice H."/>
            <person name="Bruce D."/>
            <person name="Goodwin L."/>
            <person name="Pitluck S."/>
            <person name="Chertkov O."/>
            <person name="Saunders E."/>
            <person name="Brettin T."/>
            <person name="Detter J.C."/>
            <person name="Han C."/>
            <person name="Larimer F."/>
            <person name="Land M."/>
            <person name="Hauser L."/>
            <person name="Kyrpides N."/>
            <person name="Ivanova N."/>
            <person name="Zhou J."/>
            <person name="Richardson P."/>
        </authorList>
    </citation>
    <scope>NUCLEOTIDE SEQUENCE [LARGE SCALE GENOMIC DNA]</scope>
    <source>
        <strain evidence="5">ATCC 35319 / DSM 5812 / JCM 6584 / H10</strain>
    </source>
</reference>
<keyword evidence="5" id="KW-1185">Reference proteome</keyword>
<dbReference type="KEGG" id="cce:Ccel_1020"/>
<feature type="domain" description="Glycosyl hydrolase family 95 N-terminal" evidence="1">
    <location>
        <begin position="5"/>
        <end position="238"/>
    </location>
</feature>
<dbReference type="Pfam" id="PF14498">
    <property type="entry name" value="Glyco_hyd_65N_2"/>
    <property type="match status" value="1"/>
</dbReference>
<dbReference type="GO" id="GO:0005975">
    <property type="term" value="P:carbohydrate metabolic process"/>
    <property type="evidence" value="ECO:0007669"/>
    <property type="project" value="InterPro"/>
</dbReference>
<organism evidence="4 5">
    <name type="scientific">Ruminiclostridium cellulolyticum (strain ATCC 35319 / DSM 5812 / JCM 6584 / H10)</name>
    <name type="common">Clostridium cellulolyticum</name>
    <dbReference type="NCBI Taxonomy" id="394503"/>
    <lineage>
        <taxon>Bacteria</taxon>
        <taxon>Bacillati</taxon>
        <taxon>Bacillota</taxon>
        <taxon>Clostridia</taxon>
        <taxon>Eubacteriales</taxon>
        <taxon>Oscillospiraceae</taxon>
        <taxon>Ruminiclostridium</taxon>
    </lineage>
</organism>
<dbReference type="EMBL" id="CP001348">
    <property type="protein sequence ID" value="ACL75382.1"/>
    <property type="molecule type" value="Genomic_DNA"/>
</dbReference>
<dbReference type="PANTHER" id="PTHR31084">
    <property type="entry name" value="ALPHA-L-FUCOSIDASE 2"/>
    <property type="match status" value="1"/>
</dbReference>
<dbReference type="OrthoDB" id="9802600at2"/>
<evidence type="ECO:0000259" key="3">
    <source>
        <dbReference type="Pfam" id="PF22124"/>
    </source>
</evidence>
<name>B8I9C2_RUMCH</name>
<accession>B8I9C2</accession>
<feature type="domain" description="Glycosyl hydrolase family 95 catalytic" evidence="3">
    <location>
        <begin position="258"/>
        <end position="664"/>
    </location>
</feature>
<dbReference type="InterPro" id="IPR016518">
    <property type="entry name" value="Alpha-L-fucosidase"/>
</dbReference>
<protein>
    <submittedName>
        <fullName evidence="4">Uncharacterized protein</fullName>
    </submittedName>
</protein>
<dbReference type="Proteomes" id="UP000001349">
    <property type="component" value="Chromosome"/>
</dbReference>
<gene>
    <name evidence="4" type="ordered locus">Ccel_1020</name>
</gene>
<dbReference type="CAZy" id="GH95">
    <property type="family name" value="Glycoside Hydrolase Family 95"/>
</dbReference>
<evidence type="ECO:0000259" key="2">
    <source>
        <dbReference type="Pfam" id="PF21307"/>
    </source>
</evidence>
<dbReference type="Pfam" id="PF22124">
    <property type="entry name" value="Glyco_hydro_95_cat"/>
    <property type="match status" value="1"/>
</dbReference>
<dbReference type="InterPro" id="IPR008928">
    <property type="entry name" value="6-hairpin_glycosidase_sf"/>
</dbReference>
<dbReference type="SUPFAM" id="SSF48208">
    <property type="entry name" value="Six-hairpin glycosidases"/>
    <property type="match status" value="1"/>
</dbReference>
<dbReference type="FunFam" id="1.50.10.10:FF:000028">
    <property type="entry name" value="Alpha-L-fucosidase 2"/>
    <property type="match status" value="1"/>
</dbReference>
<sequence>MKQKLWYKSPAKEWNEALPIGNGRLGAMVYGCVKNENIQLNEDSIWYGDPIDRNNPDALANLAEIRNFLSDGRIKEAEKLAVLSLSGVPESQRPYQTLGNLKLNFEIDESDIRDYSRELDIENACASVKFVSKGVMYTREYFASAVDQVIVVRLFADAPGKISFTANMRRGRFLDNSGAIDGKTIGMFASCGSDKGVRFCSMVRAVSEGGKVNTIGENLIVEEADAVTLLISTATSFYHKEYETQCLKYLDGVEEKTYTELMSNHIEDYSQLYGRVELEIGNAEEHDKIQSLDTAERLERLESGKPDHQLECLYFSFGRYLLISCSRPGSLPANLQGIWNQDILPAWDSKYTININTEMNYWPAETCNLSECHFPLFDHIERMRAPGRRTARVMYGCSGFVAHHNTDIWGDTAPQDIYIPATYWPMGAAWLSLHLWEHYEFGLDKEFLKDAYPVMKEAAQFFLDFLIEDSKGRLVTSPSVSPENTYILENGEKGCLCIGPSMDSQILYALFSGCIEASNILDTDISFAEKLIKVRDSLPKPQIGRYGQIQEWSEDYEEEEPGHRHISHLFGLHPGKQFSTRKTPELATAARKTLERRLANGGGHTGWSRAWIINMWARLKDGEKAYENVVDLLKKSTLPNLFDNHPPFQIDGNFGGAAGIAEMLLQSHEGGIEFLPALPGAWSEGRVKGLVARGNFEVEMEWKDGKLNRATILSRSGGNCKIFTSLKYRVTSDGKPVDTVQDGQVMSFTTTEGKKYVIE</sequence>
<proteinExistence type="predicted"/>
<dbReference type="GO" id="GO:0004560">
    <property type="term" value="F:alpha-L-fucosidase activity"/>
    <property type="evidence" value="ECO:0007669"/>
    <property type="project" value="InterPro"/>
</dbReference>
<evidence type="ECO:0000313" key="5">
    <source>
        <dbReference type="Proteomes" id="UP000001349"/>
    </source>
</evidence>
<dbReference type="eggNOG" id="COG1554">
    <property type="taxonomic scope" value="Bacteria"/>
</dbReference>
<evidence type="ECO:0000259" key="1">
    <source>
        <dbReference type="Pfam" id="PF14498"/>
    </source>
</evidence>
<dbReference type="AlphaFoldDB" id="B8I9C2"/>
<dbReference type="HOGENOM" id="CLU_004617_2_2_9"/>